<keyword evidence="4 6" id="KW-1133">Transmembrane helix</keyword>
<dbReference type="InterPro" id="IPR040226">
    <property type="entry name" value="THH1/TOM1/TOM3"/>
</dbReference>
<feature type="transmembrane region" description="Helical" evidence="6">
    <location>
        <begin position="217"/>
        <end position="238"/>
    </location>
</feature>
<dbReference type="Pfam" id="PF06454">
    <property type="entry name" value="THH1_TOM1-3_dom"/>
    <property type="match status" value="2"/>
</dbReference>
<feature type="domain" description="THH1/TOM1/TOM3" evidence="7">
    <location>
        <begin position="189"/>
        <end position="331"/>
    </location>
</feature>
<evidence type="ECO:0000259" key="7">
    <source>
        <dbReference type="Pfam" id="PF06454"/>
    </source>
</evidence>
<proteinExistence type="inferred from homology"/>
<dbReference type="Gramene" id="Pp3c25_8320V3.4">
    <property type="protein sequence ID" value="Pp3c25_8320V3.4"/>
    <property type="gene ID" value="Pp3c25_8320"/>
</dbReference>
<dbReference type="AlphaFoldDB" id="A0A2K1IE89"/>
<evidence type="ECO:0000313" key="9">
    <source>
        <dbReference type="EnsemblPlants" id="Pp3c25_8320V3.1"/>
    </source>
</evidence>
<comment type="subcellular location">
    <subcellularLocation>
        <location evidence="1">Endomembrane system</location>
        <topology evidence="1">Multi-pass membrane protein</topology>
    </subcellularLocation>
</comment>
<dbReference type="PANTHER" id="PTHR31142:SF4">
    <property type="entry name" value="OS01G0751300 PROTEIN"/>
    <property type="match status" value="1"/>
</dbReference>
<dbReference type="STRING" id="3218.A0A2K1IE89"/>
<evidence type="ECO:0000256" key="2">
    <source>
        <dbReference type="ARBA" id="ARBA00006779"/>
    </source>
</evidence>
<dbReference type="PANTHER" id="PTHR31142">
    <property type="entry name" value="TOBAMOVIRUS MULTIPLICATION PROTEIN 1-LIKE ISOFORM X1"/>
    <property type="match status" value="1"/>
</dbReference>
<evidence type="ECO:0000256" key="1">
    <source>
        <dbReference type="ARBA" id="ARBA00004127"/>
    </source>
</evidence>
<feature type="transmembrane region" description="Helical" evidence="6">
    <location>
        <begin position="101"/>
        <end position="124"/>
    </location>
</feature>
<dbReference type="Gramene" id="Pp3c25_8320V3.1">
    <property type="protein sequence ID" value="Pp3c25_8320V3.1"/>
    <property type="gene ID" value="Pp3c25_8320"/>
</dbReference>
<organism evidence="8">
    <name type="scientific">Physcomitrium patens</name>
    <name type="common">Spreading-leaved earth moss</name>
    <name type="synonym">Physcomitrella patens</name>
    <dbReference type="NCBI Taxonomy" id="3218"/>
    <lineage>
        <taxon>Eukaryota</taxon>
        <taxon>Viridiplantae</taxon>
        <taxon>Streptophyta</taxon>
        <taxon>Embryophyta</taxon>
        <taxon>Bryophyta</taxon>
        <taxon>Bryophytina</taxon>
        <taxon>Bryopsida</taxon>
        <taxon>Funariidae</taxon>
        <taxon>Funariales</taxon>
        <taxon>Funariaceae</taxon>
        <taxon>Physcomitrium</taxon>
    </lineage>
</organism>
<reference evidence="8 10" key="1">
    <citation type="journal article" date="2008" name="Science">
        <title>The Physcomitrella genome reveals evolutionary insights into the conquest of land by plants.</title>
        <authorList>
            <person name="Rensing S."/>
            <person name="Lang D."/>
            <person name="Zimmer A."/>
            <person name="Terry A."/>
            <person name="Salamov A."/>
            <person name="Shapiro H."/>
            <person name="Nishiyama T."/>
            <person name="Perroud P.-F."/>
            <person name="Lindquist E."/>
            <person name="Kamisugi Y."/>
            <person name="Tanahashi T."/>
            <person name="Sakakibara K."/>
            <person name="Fujita T."/>
            <person name="Oishi K."/>
            <person name="Shin-I T."/>
            <person name="Kuroki Y."/>
            <person name="Toyoda A."/>
            <person name="Suzuki Y."/>
            <person name="Hashimoto A."/>
            <person name="Yamaguchi K."/>
            <person name="Sugano A."/>
            <person name="Kohara Y."/>
            <person name="Fujiyama A."/>
            <person name="Anterola A."/>
            <person name="Aoki S."/>
            <person name="Ashton N."/>
            <person name="Barbazuk W.B."/>
            <person name="Barker E."/>
            <person name="Bennetzen J."/>
            <person name="Bezanilla M."/>
            <person name="Blankenship R."/>
            <person name="Cho S.H."/>
            <person name="Dutcher S."/>
            <person name="Estelle M."/>
            <person name="Fawcett J.A."/>
            <person name="Gundlach H."/>
            <person name="Hanada K."/>
            <person name="Heyl A."/>
            <person name="Hicks K.A."/>
            <person name="Hugh J."/>
            <person name="Lohr M."/>
            <person name="Mayer K."/>
            <person name="Melkozernov A."/>
            <person name="Murata T."/>
            <person name="Nelson D."/>
            <person name="Pils B."/>
            <person name="Prigge M."/>
            <person name="Reiss B."/>
            <person name="Renner T."/>
            <person name="Rombauts S."/>
            <person name="Rushton P."/>
            <person name="Sanderfoot A."/>
            <person name="Schween G."/>
            <person name="Shiu S.-H."/>
            <person name="Stueber K."/>
            <person name="Theodoulou F.L."/>
            <person name="Tu H."/>
            <person name="Van de Peer Y."/>
            <person name="Verrier P.J."/>
            <person name="Waters E."/>
            <person name="Wood A."/>
            <person name="Yang L."/>
            <person name="Cove D."/>
            <person name="Cuming A."/>
            <person name="Hasebe M."/>
            <person name="Lucas S."/>
            <person name="Mishler D.B."/>
            <person name="Reski R."/>
            <person name="Grigoriev I."/>
            <person name="Quatrano R.S."/>
            <person name="Boore J.L."/>
        </authorList>
    </citation>
    <scope>NUCLEOTIDE SEQUENCE [LARGE SCALE GENOMIC DNA]</scope>
    <source>
        <strain evidence="9 10">cv. Gransden 2004</strain>
    </source>
</reference>
<reference evidence="8 10" key="2">
    <citation type="journal article" date="2018" name="Plant J.">
        <title>The Physcomitrella patens chromosome-scale assembly reveals moss genome structure and evolution.</title>
        <authorList>
            <person name="Lang D."/>
            <person name="Ullrich K.K."/>
            <person name="Murat F."/>
            <person name="Fuchs J."/>
            <person name="Jenkins J."/>
            <person name="Haas F.B."/>
            <person name="Piednoel M."/>
            <person name="Gundlach H."/>
            <person name="Van Bel M."/>
            <person name="Meyberg R."/>
            <person name="Vives C."/>
            <person name="Morata J."/>
            <person name="Symeonidi A."/>
            <person name="Hiss M."/>
            <person name="Muchero W."/>
            <person name="Kamisugi Y."/>
            <person name="Saleh O."/>
            <person name="Blanc G."/>
            <person name="Decker E.L."/>
            <person name="van Gessel N."/>
            <person name="Grimwood J."/>
            <person name="Hayes R.D."/>
            <person name="Graham S.W."/>
            <person name="Gunter L.E."/>
            <person name="McDaniel S.F."/>
            <person name="Hoernstein S.N.W."/>
            <person name="Larsson A."/>
            <person name="Li F.W."/>
            <person name="Perroud P.F."/>
            <person name="Phillips J."/>
            <person name="Ranjan P."/>
            <person name="Rokshar D.S."/>
            <person name="Rothfels C.J."/>
            <person name="Schneider L."/>
            <person name="Shu S."/>
            <person name="Stevenson D.W."/>
            <person name="Thummler F."/>
            <person name="Tillich M."/>
            <person name="Villarreal Aguilar J.C."/>
            <person name="Widiez T."/>
            <person name="Wong G.K."/>
            <person name="Wymore A."/>
            <person name="Zhang Y."/>
            <person name="Zimmer A.D."/>
            <person name="Quatrano R.S."/>
            <person name="Mayer K.F.X."/>
            <person name="Goodstein D."/>
            <person name="Casacuberta J.M."/>
            <person name="Vandepoele K."/>
            <person name="Reski R."/>
            <person name="Cuming A.C."/>
            <person name="Tuskan G.A."/>
            <person name="Maumus F."/>
            <person name="Salse J."/>
            <person name="Schmutz J."/>
            <person name="Rensing S.A."/>
        </authorList>
    </citation>
    <scope>NUCLEOTIDE SEQUENCE [LARGE SCALE GENOMIC DNA]</scope>
    <source>
        <strain evidence="9 10">cv. Gransden 2004</strain>
    </source>
</reference>
<dbReference type="Gramene" id="Pp3c25_8320V3.2">
    <property type="protein sequence ID" value="Pp3c25_8320V3.2"/>
    <property type="gene ID" value="Pp3c25_8320"/>
</dbReference>
<evidence type="ECO:0000256" key="3">
    <source>
        <dbReference type="ARBA" id="ARBA00022692"/>
    </source>
</evidence>
<dbReference type="Gramene" id="Pp3c25_8320V3.3">
    <property type="protein sequence ID" value="Pp3c25_8320V3.3"/>
    <property type="gene ID" value="Pp3c25_8320"/>
</dbReference>
<dbReference type="FunCoup" id="A0A2K1IE89">
    <property type="interactions" value="1983"/>
</dbReference>
<protein>
    <recommendedName>
        <fullName evidence="7">THH1/TOM1/TOM3 domain-containing protein</fullName>
    </recommendedName>
</protein>
<reference evidence="9" key="3">
    <citation type="submission" date="2020-12" db="UniProtKB">
        <authorList>
            <consortium name="EnsemblPlants"/>
        </authorList>
    </citation>
    <scope>IDENTIFICATION</scope>
</reference>
<feature type="transmembrane region" description="Helical" evidence="6">
    <location>
        <begin position="23"/>
        <end position="45"/>
    </location>
</feature>
<accession>A0A2K1IE89</accession>
<feature type="transmembrane region" description="Helical" evidence="6">
    <location>
        <begin position="259"/>
        <end position="279"/>
    </location>
</feature>
<keyword evidence="3 6" id="KW-0812">Transmembrane</keyword>
<comment type="similarity">
    <text evidence="2">Belongs to the plant tobamovirus multiplication TOM1 protein family.</text>
</comment>
<keyword evidence="5 6" id="KW-0472">Membrane</keyword>
<dbReference type="EnsemblPlants" id="Pp3c25_8320V3.2">
    <property type="protein sequence ID" value="Pp3c25_8320V3.2"/>
    <property type="gene ID" value="Pp3c25_8320"/>
</dbReference>
<dbReference type="EnsemblPlants" id="Pp3c25_8320V3.1">
    <property type="protein sequence ID" value="Pp3c25_8320V3.1"/>
    <property type="gene ID" value="Pp3c25_8320"/>
</dbReference>
<dbReference type="GO" id="GO:0012505">
    <property type="term" value="C:endomembrane system"/>
    <property type="evidence" value="ECO:0007669"/>
    <property type="project" value="UniProtKB-SubCell"/>
</dbReference>
<feature type="transmembrane region" description="Helical" evidence="6">
    <location>
        <begin position="299"/>
        <end position="319"/>
    </location>
</feature>
<dbReference type="EMBL" id="ABEU02000025">
    <property type="protein sequence ID" value="PNR27594.1"/>
    <property type="molecule type" value="Genomic_DNA"/>
</dbReference>
<dbReference type="EnsemblPlants" id="Pp3c25_8320V3.3">
    <property type="protein sequence ID" value="Pp3c25_8320V3.3"/>
    <property type="gene ID" value="Pp3c25_8320"/>
</dbReference>
<evidence type="ECO:0000256" key="4">
    <source>
        <dbReference type="ARBA" id="ARBA00022989"/>
    </source>
</evidence>
<feature type="transmembrane region" description="Helical" evidence="6">
    <location>
        <begin position="66"/>
        <end position="89"/>
    </location>
</feature>
<keyword evidence="10" id="KW-1185">Reference proteome</keyword>
<dbReference type="OrthoDB" id="747122at2759"/>
<dbReference type="EnsemblPlants" id="Pp3c25_8320V3.4">
    <property type="protein sequence ID" value="Pp3c25_8320V3.4"/>
    <property type="gene ID" value="Pp3c25_8320"/>
</dbReference>
<dbReference type="Gramene" id="Pp3c25_8320V3.5">
    <property type="protein sequence ID" value="Pp3c25_8320V3.5"/>
    <property type="gene ID" value="Pp3c25_8320"/>
</dbReference>
<dbReference type="Proteomes" id="UP000006727">
    <property type="component" value="Chromosome 25"/>
</dbReference>
<dbReference type="Gramene" id="Pp3c25_8320V3.7">
    <property type="protein sequence ID" value="Pp3c25_8320V3.7"/>
    <property type="gene ID" value="Pp3c25_8320"/>
</dbReference>
<gene>
    <name evidence="9" type="primary">LOC112277551</name>
    <name evidence="8" type="ORF">PHYPA_029746</name>
</gene>
<sequence length="379" mass="42190">MWAPMCAKSRDAFGLVGDPQSCLSSVMIVMYASLAIIDFLIATAAGIQLLRHHLQNRRIGWTRQKVFHCLIGAANLGYVLYFILTIVAACKGWACFSTACGFILIAAPQTLFLATFLLLLSFWVDLCNQPNDNDEDEDDEDVDYEYVQLPSSPYSPESGGSKPHRACLSFRRWHVRGRQRYVMLVVSIIILLTVVFALLIWYGMYDNPIDSVKLAQVYANLFALVILLSGVGLAGYGLNLYTKMSRIKSGRTSADIRKVVCLAVASVLCFSLKAFLVVMSDLTDLNIWRVERGDSQLCAPLIFFYYVIGESVPSIVVLWEMRDLPPRPCSRKSSGVTSQEGLTEDALLIPDPNYLAQLMSSAGRRYMLLPKCCDSDVSP</sequence>
<dbReference type="InterPro" id="IPR009457">
    <property type="entry name" value="THH1/TOM1/TOM3_dom"/>
</dbReference>
<name>A0A2K1IE89_PHYPA</name>
<evidence type="ECO:0000256" key="6">
    <source>
        <dbReference type="SAM" id="Phobius"/>
    </source>
</evidence>
<feature type="domain" description="THH1/TOM1/TOM3" evidence="7">
    <location>
        <begin position="30"/>
        <end position="130"/>
    </location>
</feature>
<dbReference type="EnsemblPlants" id="Pp3c25_8320V3.7">
    <property type="protein sequence ID" value="Pp3c25_8320V3.7"/>
    <property type="gene ID" value="Pp3c25_8320"/>
</dbReference>
<evidence type="ECO:0000313" key="10">
    <source>
        <dbReference type="Proteomes" id="UP000006727"/>
    </source>
</evidence>
<evidence type="ECO:0000256" key="5">
    <source>
        <dbReference type="ARBA" id="ARBA00023136"/>
    </source>
</evidence>
<dbReference type="PaxDb" id="3218-PP1S50_164V6.1"/>
<evidence type="ECO:0000313" key="8">
    <source>
        <dbReference type="EMBL" id="PNR27594.1"/>
    </source>
</evidence>
<dbReference type="EnsemblPlants" id="Pp3c25_8320V3.5">
    <property type="protein sequence ID" value="Pp3c25_8320V3.5"/>
    <property type="gene ID" value="Pp3c25_8320"/>
</dbReference>
<feature type="transmembrane region" description="Helical" evidence="6">
    <location>
        <begin position="181"/>
        <end position="205"/>
    </location>
</feature>